<reference evidence="2" key="2">
    <citation type="submission" date="2021-05" db="UniProtKB">
        <authorList>
            <consortium name="EnsemblPlants"/>
        </authorList>
    </citation>
    <scope>IDENTIFICATION</scope>
    <source>
        <strain evidence="2">subsp. malaccensis</strain>
    </source>
</reference>
<dbReference type="Proteomes" id="UP000012960">
    <property type="component" value="Unplaced"/>
</dbReference>
<name>A0A804IAG5_MUSAM</name>
<proteinExistence type="predicted"/>
<gene>
    <name evidence="1" type="ORF">GSMUA_213040.1</name>
</gene>
<dbReference type="Gramene" id="Ma03_t10140.1">
    <property type="protein sequence ID" value="Ma03_p10140.1"/>
    <property type="gene ID" value="Ma03_g10140"/>
</dbReference>
<dbReference type="InParanoid" id="A0A804IAG5"/>
<reference evidence="1" key="1">
    <citation type="submission" date="2021-03" db="EMBL/GenBank/DDBJ databases">
        <authorList>
            <consortium name="Genoscope - CEA"/>
            <person name="William W."/>
        </authorList>
    </citation>
    <scope>NUCLEOTIDE SEQUENCE</scope>
    <source>
        <strain evidence="1">Doubled-haploid Pahang</strain>
    </source>
</reference>
<sequence>MEMIERTSKISVTKKRFGSDHIGKKKVSRFNEIKTIINMSYST</sequence>
<dbReference type="EnsemblPlants" id="Ma03_t10140.1">
    <property type="protein sequence ID" value="Ma03_p10140.1"/>
    <property type="gene ID" value="Ma03_g10140"/>
</dbReference>
<protein>
    <submittedName>
        <fullName evidence="1">(wild Malaysian banana) hypothetical protein</fullName>
    </submittedName>
</protein>
<evidence type="ECO:0000313" key="1">
    <source>
        <dbReference type="EMBL" id="CAG1849718.1"/>
    </source>
</evidence>
<organism evidence="2 3">
    <name type="scientific">Musa acuminata subsp. malaccensis</name>
    <name type="common">Wild banana</name>
    <name type="synonym">Musa malaccensis</name>
    <dbReference type="NCBI Taxonomy" id="214687"/>
    <lineage>
        <taxon>Eukaryota</taxon>
        <taxon>Viridiplantae</taxon>
        <taxon>Streptophyta</taxon>
        <taxon>Embryophyta</taxon>
        <taxon>Tracheophyta</taxon>
        <taxon>Spermatophyta</taxon>
        <taxon>Magnoliopsida</taxon>
        <taxon>Liliopsida</taxon>
        <taxon>Zingiberales</taxon>
        <taxon>Musaceae</taxon>
        <taxon>Musa</taxon>
    </lineage>
</organism>
<evidence type="ECO:0000313" key="2">
    <source>
        <dbReference type="EnsemblPlants" id="Ma03_p10140.1"/>
    </source>
</evidence>
<keyword evidence="3" id="KW-1185">Reference proteome</keyword>
<accession>A0A804IAG5</accession>
<dbReference type="AlphaFoldDB" id="A0A804IAG5"/>
<dbReference type="EMBL" id="HG996468">
    <property type="protein sequence ID" value="CAG1849718.1"/>
    <property type="molecule type" value="Genomic_DNA"/>
</dbReference>
<evidence type="ECO:0000313" key="3">
    <source>
        <dbReference type="Proteomes" id="UP000012960"/>
    </source>
</evidence>